<comment type="caution">
    <text evidence="2">The sequence shown here is derived from an EMBL/GenBank/DDBJ whole genome shotgun (WGS) entry which is preliminary data.</text>
</comment>
<keyword evidence="3" id="KW-1185">Reference proteome</keyword>
<dbReference type="InterPro" id="IPR019606">
    <property type="entry name" value="GerMN"/>
</dbReference>
<dbReference type="Pfam" id="PF10646">
    <property type="entry name" value="Germane"/>
    <property type="match status" value="1"/>
</dbReference>
<proteinExistence type="predicted"/>
<organism evidence="2 3">
    <name type="scientific">Kocuria aegyptia</name>
    <dbReference type="NCBI Taxonomy" id="330943"/>
    <lineage>
        <taxon>Bacteria</taxon>
        <taxon>Bacillati</taxon>
        <taxon>Actinomycetota</taxon>
        <taxon>Actinomycetes</taxon>
        <taxon>Micrococcales</taxon>
        <taxon>Micrococcaceae</taxon>
        <taxon>Kocuria</taxon>
    </lineage>
</organism>
<feature type="domain" description="GerMN" evidence="1">
    <location>
        <begin position="103"/>
        <end position="200"/>
    </location>
</feature>
<reference evidence="2 3" key="1">
    <citation type="journal article" date="2019" name="Int. J. Syst. Evol. Microbiol.">
        <title>The Global Catalogue of Microorganisms (GCM) 10K type strain sequencing project: providing services to taxonomists for standard genome sequencing and annotation.</title>
        <authorList>
            <consortium name="The Broad Institute Genomics Platform"/>
            <consortium name="The Broad Institute Genome Sequencing Center for Infectious Disease"/>
            <person name="Wu L."/>
            <person name="Ma J."/>
        </authorList>
    </citation>
    <scope>NUCLEOTIDE SEQUENCE [LARGE SCALE GENOMIC DNA]</scope>
    <source>
        <strain evidence="2 3">JCM 14735</strain>
    </source>
</reference>
<evidence type="ECO:0000313" key="3">
    <source>
        <dbReference type="Proteomes" id="UP001501204"/>
    </source>
</evidence>
<dbReference type="RefSeq" id="WP_344120872.1">
    <property type="nucleotide sequence ID" value="NZ_BAAAOA010000015.1"/>
</dbReference>
<evidence type="ECO:0000313" key="2">
    <source>
        <dbReference type="EMBL" id="GAA1755150.1"/>
    </source>
</evidence>
<name>A0ABN2KFT9_9MICC</name>
<sequence>MSTARSRPARARGRVPVLALSAAGVLVLGACGTGPEPALDGTAITSATTSATAPATSTAADAADGRVPTTKLPVYWVGRADGEERLFREFRDASEAAAAVDPIAAAATLMTRATPEDPDYRTLWSPVDRVGASTSPGGTITVDLPSGAFRTDLDDREVRLALQQLAHTVTATAVTAGLLPVGSEAEVVVLVDGRPGEEVFGSVRLDGPLRPDDGVEAPLWLDEPRQDERSEGSLTLSGRALDGVRGCRWSVTGPDGERVSGGAAAVLPQGGGTTAFRVELELEPGEYVVTVVGRDAGGGTVRDDKDVEVLPGPTG</sequence>
<gene>
    <name evidence="2" type="ORF">GCM10009767_13080</name>
</gene>
<accession>A0ABN2KFT9</accession>
<dbReference type="SMART" id="SM00909">
    <property type="entry name" value="Germane"/>
    <property type="match status" value="1"/>
</dbReference>
<dbReference type="PROSITE" id="PS51257">
    <property type="entry name" value="PROKAR_LIPOPROTEIN"/>
    <property type="match status" value="1"/>
</dbReference>
<evidence type="ECO:0000259" key="1">
    <source>
        <dbReference type="SMART" id="SM00909"/>
    </source>
</evidence>
<protein>
    <recommendedName>
        <fullName evidence="1">GerMN domain-containing protein</fullName>
    </recommendedName>
</protein>
<dbReference type="Proteomes" id="UP001501204">
    <property type="component" value="Unassembled WGS sequence"/>
</dbReference>
<dbReference type="EMBL" id="BAAAOA010000015">
    <property type="protein sequence ID" value="GAA1755150.1"/>
    <property type="molecule type" value="Genomic_DNA"/>
</dbReference>